<dbReference type="Gene3D" id="1.20.1270.10">
    <property type="match status" value="1"/>
</dbReference>
<reference evidence="14" key="1">
    <citation type="submission" date="2019-10" db="EMBL/GenBank/DDBJ databases">
        <title>The sequence and de novo assembly of the wild yak genome.</title>
        <authorList>
            <person name="Liu Y."/>
        </authorList>
    </citation>
    <scope>NUCLEOTIDE SEQUENCE [LARGE SCALE GENOMIC DNA]</scope>
    <source>
        <strain evidence="14">WY2019</strain>
    </source>
</reference>
<keyword evidence="8" id="KW-0406">Ion transport</keyword>
<keyword evidence="5 12" id="KW-0812">Transmembrane</keyword>
<comment type="caution">
    <text evidence="14">The sequence shown here is derived from an EMBL/GenBank/DDBJ whole genome shotgun (WGS) entry which is preliminary data.</text>
</comment>
<evidence type="ECO:0000259" key="13">
    <source>
        <dbReference type="PROSITE" id="PS50042"/>
    </source>
</evidence>
<keyword evidence="3" id="KW-0813">Transport</keyword>
<evidence type="ECO:0000256" key="8">
    <source>
        <dbReference type="ARBA" id="ARBA00023065"/>
    </source>
</evidence>
<evidence type="ECO:0000256" key="7">
    <source>
        <dbReference type="ARBA" id="ARBA00023053"/>
    </source>
</evidence>
<dbReference type="GO" id="GO:0005886">
    <property type="term" value="C:plasma membrane"/>
    <property type="evidence" value="ECO:0007669"/>
    <property type="project" value="TreeGrafter"/>
</dbReference>
<keyword evidence="10" id="KW-0739">Sodium transport</keyword>
<dbReference type="Pfam" id="PF00027">
    <property type="entry name" value="cNMP_binding"/>
    <property type="match status" value="1"/>
</dbReference>
<dbReference type="GO" id="GO:0098719">
    <property type="term" value="P:sodium ion import across plasma membrane"/>
    <property type="evidence" value="ECO:0007669"/>
    <property type="project" value="TreeGrafter"/>
</dbReference>
<dbReference type="InterPro" id="IPR002110">
    <property type="entry name" value="Ankyrin_rpt"/>
</dbReference>
<keyword evidence="15" id="KW-1185">Reference proteome</keyword>
<organism evidence="14 15">
    <name type="scientific">Bos mutus</name>
    <name type="common">wild yak</name>
    <dbReference type="NCBI Taxonomy" id="72004"/>
    <lineage>
        <taxon>Eukaryota</taxon>
        <taxon>Metazoa</taxon>
        <taxon>Chordata</taxon>
        <taxon>Craniata</taxon>
        <taxon>Vertebrata</taxon>
        <taxon>Euteleostomi</taxon>
        <taxon>Mammalia</taxon>
        <taxon>Eutheria</taxon>
        <taxon>Laurasiatheria</taxon>
        <taxon>Artiodactyla</taxon>
        <taxon>Ruminantia</taxon>
        <taxon>Pecora</taxon>
        <taxon>Bovidae</taxon>
        <taxon>Bovinae</taxon>
        <taxon>Bos</taxon>
    </lineage>
</organism>
<dbReference type="InterPro" id="IPR027359">
    <property type="entry name" value="Volt_channel_dom_sf"/>
</dbReference>
<evidence type="ECO:0000256" key="11">
    <source>
        <dbReference type="PROSITE-ProRule" id="PRU00023"/>
    </source>
</evidence>
<feature type="transmembrane region" description="Helical" evidence="12">
    <location>
        <begin position="604"/>
        <end position="625"/>
    </location>
</feature>
<feature type="transmembrane region" description="Helical" evidence="12">
    <location>
        <begin position="1004"/>
        <end position="1032"/>
    </location>
</feature>
<feature type="repeat" description="ANK" evidence="11">
    <location>
        <begin position="75"/>
        <end position="107"/>
    </location>
</feature>
<feature type="transmembrane region" description="Helical" evidence="12">
    <location>
        <begin position="707"/>
        <end position="726"/>
    </location>
</feature>
<evidence type="ECO:0000256" key="2">
    <source>
        <dbReference type="ARBA" id="ARBA00007367"/>
    </source>
</evidence>
<dbReference type="Gene3D" id="2.60.120.10">
    <property type="entry name" value="Jelly Rolls"/>
    <property type="match status" value="1"/>
</dbReference>
<evidence type="ECO:0000256" key="9">
    <source>
        <dbReference type="ARBA" id="ARBA00023136"/>
    </source>
</evidence>
<evidence type="ECO:0000313" key="14">
    <source>
        <dbReference type="EMBL" id="MXQ87671.1"/>
    </source>
</evidence>
<feature type="transmembrane region" description="Helical" evidence="12">
    <location>
        <begin position="517"/>
        <end position="536"/>
    </location>
</feature>
<evidence type="ECO:0000256" key="3">
    <source>
        <dbReference type="ARBA" id="ARBA00022448"/>
    </source>
</evidence>
<dbReference type="GO" id="GO:0051453">
    <property type="term" value="P:regulation of intracellular pH"/>
    <property type="evidence" value="ECO:0007669"/>
    <property type="project" value="TreeGrafter"/>
</dbReference>
<dbReference type="SMART" id="SM00248">
    <property type="entry name" value="ANK"/>
    <property type="match status" value="2"/>
</dbReference>
<evidence type="ECO:0000256" key="4">
    <source>
        <dbReference type="ARBA" id="ARBA00022449"/>
    </source>
</evidence>
<dbReference type="GO" id="GO:0015386">
    <property type="term" value="F:potassium:proton antiporter activity"/>
    <property type="evidence" value="ECO:0007669"/>
    <property type="project" value="TreeGrafter"/>
</dbReference>
<feature type="transmembrane region" description="Helical" evidence="12">
    <location>
        <begin position="397"/>
        <end position="415"/>
    </location>
</feature>
<feature type="transmembrane region" description="Helical" evidence="12">
    <location>
        <begin position="548"/>
        <end position="567"/>
    </location>
</feature>
<keyword evidence="11" id="KW-0040">ANK repeat</keyword>
<keyword evidence="4" id="KW-0050">Antiport</keyword>
<dbReference type="SUPFAM" id="SSF51206">
    <property type="entry name" value="cAMP-binding domain-like"/>
    <property type="match status" value="1"/>
</dbReference>
<dbReference type="SUPFAM" id="SSF100934">
    <property type="entry name" value="Heat shock protein 70kD (HSP70), C-terminal subdomain"/>
    <property type="match status" value="1"/>
</dbReference>
<feature type="domain" description="Cyclic nucleotide-binding" evidence="13">
    <location>
        <begin position="1191"/>
        <end position="1257"/>
    </location>
</feature>
<dbReference type="GO" id="GO:0015385">
    <property type="term" value="F:sodium:proton antiporter activity"/>
    <property type="evidence" value="ECO:0007669"/>
    <property type="project" value="InterPro"/>
</dbReference>
<keyword evidence="7" id="KW-0915">Sodium</keyword>
<feature type="transmembrane region" description="Helical" evidence="12">
    <location>
        <begin position="671"/>
        <end position="691"/>
    </location>
</feature>
<dbReference type="InterPro" id="IPR018422">
    <property type="entry name" value="Cation/H_exchanger_CPA1"/>
</dbReference>
<feature type="transmembrane region" description="Helical" evidence="12">
    <location>
        <begin position="422"/>
        <end position="442"/>
    </location>
</feature>
<dbReference type="PROSITE" id="PS50088">
    <property type="entry name" value="ANK_REPEAT"/>
    <property type="match status" value="2"/>
</dbReference>
<evidence type="ECO:0000313" key="15">
    <source>
        <dbReference type="Proteomes" id="UP000322234"/>
    </source>
</evidence>
<dbReference type="InterPro" id="IPR036770">
    <property type="entry name" value="Ankyrin_rpt-contain_sf"/>
</dbReference>
<comment type="similarity">
    <text evidence="2">Belongs to the monovalent cation:proton antiporter 1 (CPA1) transporter (TC 2.A.36) family.</text>
</comment>
<feature type="transmembrane region" description="Helical" evidence="12">
    <location>
        <begin position="573"/>
        <end position="592"/>
    </location>
</feature>
<dbReference type="Pfam" id="PF12796">
    <property type="entry name" value="Ank_2"/>
    <property type="match status" value="1"/>
</dbReference>
<proteinExistence type="inferred from homology"/>
<evidence type="ECO:0000256" key="12">
    <source>
        <dbReference type="SAM" id="Phobius"/>
    </source>
</evidence>
<dbReference type="PROSITE" id="PS50042">
    <property type="entry name" value="CNMP_BINDING_3"/>
    <property type="match status" value="1"/>
</dbReference>
<feature type="transmembrane region" description="Helical" evidence="12">
    <location>
        <begin position="356"/>
        <end position="377"/>
    </location>
</feature>
<dbReference type="PANTHER" id="PTHR10110">
    <property type="entry name" value="SODIUM/HYDROGEN EXCHANGER"/>
    <property type="match status" value="1"/>
</dbReference>
<feature type="transmembrane region" description="Helical" evidence="12">
    <location>
        <begin position="332"/>
        <end position="351"/>
    </location>
</feature>
<feature type="transmembrane region" description="Helical" evidence="12">
    <location>
        <begin position="978"/>
        <end position="998"/>
    </location>
</feature>
<gene>
    <name evidence="14" type="ORF">E5288_WYG017790</name>
</gene>
<dbReference type="PROSITE" id="PS50297">
    <property type="entry name" value="ANK_REP_REGION"/>
    <property type="match status" value="1"/>
</dbReference>
<dbReference type="Proteomes" id="UP000322234">
    <property type="component" value="Unassembled WGS sequence"/>
</dbReference>
<keyword evidence="6 12" id="KW-1133">Transmembrane helix</keyword>
<dbReference type="FunFam" id="1.20.120.350:FF:000050">
    <property type="entry name" value="Solute carrier family 9 member C1"/>
    <property type="match status" value="1"/>
</dbReference>
<dbReference type="CDD" id="cd00038">
    <property type="entry name" value="CAP_ED"/>
    <property type="match status" value="1"/>
</dbReference>
<sequence>MVTTQSRGLGNGDVEGLQKIFEDPENSHHEQAMQLLLEEDIVGRNLLYAACMAGQSDVIRALAKYGVNLNEKTTRGYTLLHCAAAWGRLETLKALVELDVDIEALNFRKERARDVAARYSQTECVEFLDWAEARLALKKYIAKVSATVTDTEKGPGKLYKEDKNILLSACRVKNEWLETHLEASINELFEQKQQLEDIVTPIFTKIATPLMKVYTFKSLLWEYCTVIGEGQVKSAKSVYMLMSRLSGLASALANQSNVSSREHLNSVVYHQKMEFGLVCTSESVNSKSHPGSSTGTDKTMSKTNVSFWVQKEGNRPDLLCGRAADYTVGKGHFLILVWSTLVLGGLLRAFLKNSEVIVLTILSLFGFLIGQLAYNFVEMHQVVYPLLRTSSFSLYCYFSPLIIFMAALDVDFYILKNVFWQVFLTGLISFATTFIIIGYVVLKFNKYSWDLQSCLLFSMALGITDPIYSVNSLKTVGISKMYTDIIRGESMIICGFTSIFFAVFKTGILQMSNFRELHVIMGLTLDILGSIACGYWCARIIQFILTDLFSNTLTNIIFCISMVYMTFYIVEFWGMSGTVALATVGLNLDSLSFKPRIKLIITKFLIMFSCIFQHLIYTFFGVVIGCGEVKYFQFHTVVFMFILFVTVNFVRFVTVVLVSPILMHSSYEYNWRWGIVIAWSGIKGVFSLLFAPEVHNLAEQRVESPQLFILYIQVISLMTLGINSYVMTRLAKTLDLCVLSIPRQMAMQNAIKHIQEMIQSRITLFKTEKLLTNVNWTLVEEKTKIEYIIPTPHVSSDNKAKEEFPTDEVLIEEARLHVAIIQISSFEKQCNDGVLSVEAARTLIGATKSYCHIQGKFMSIYDVSTYVRARSWLVKFKNMLTFLEYHKDKTPLILYGHNKFLIFIYHIVFSEEFENAEHIIGIMYIYPMIMHLWPTARKLNVSGLIFVNYYFVFLYLLESALKIIILKRKYFHQHWNTLEFFIVLIGIVDIFCIYFVRLRPDNLILIQFTVIIGYLRIIRFFPLLKIIIPLLINIVDVQIKKRLSLTYSITKGYVKSLEDTKFLIRQISSRKSIDQKLYEILETNKRDAVKELGLIEHEGRDVVIALKTKQAIRNVIAKALKSLTFLSSRGIIDKYESVEMNKVLLEKIKSLNNFPMAIPLPTPDKYLHNIIWLENKDVLIEFFKERAKLAYFDYGDVICKEGEMPQGIYLIISGMAILESSPPTFGIDRSLRPDRESTTRFTEYCTSGDIIGELSCLLKREIEYTAICETILQVCFISLEDLYEGFDFFWPSLEYKIWLKLALSIAYQYFESSLVDEDLKFQKCVMLNHAYVETLSSYNEMIIDNVNMKFVILVYGSVIDTKTEVPYFAPCILPKTCEQVQGTSDLSKLLVIQAPAPDKNDGNAKVMVSSSIRTNLEKSEKCWKLCLELGRERAGHTGQGQYGGKSGGEQGSRQSLLLKGSLWKLDPILEKDFNGAYMIRGVSLETELIS</sequence>
<feature type="repeat" description="ANK" evidence="11">
    <location>
        <begin position="42"/>
        <end position="74"/>
    </location>
</feature>
<dbReference type="Gene3D" id="1.25.40.20">
    <property type="entry name" value="Ankyrin repeat-containing domain"/>
    <property type="match status" value="1"/>
</dbReference>
<accession>A0A6B0RF54</accession>
<feature type="transmembrane region" description="Helical" evidence="12">
    <location>
        <begin position="916"/>
        <end position="933"/>
    </location>
</feature>
<feature type="transmembrane region" description="Helical" evidence="12">
    <location>
        <begin position="491"/>
        <end position="511"/>
    </location>
</feature>
<dbReference type="PANTHER" id="PTHR10110:SF91">
    <property type="entry name" value="SODIUM_HYDROGEN EXCHANGER 11"/>
    <property type="match status" value="1"/>
</dbReference>
<keyword evidence="9 12" id="KW-0472">Membrane</keyword>
<name>A0A6B0RF54_9CETA</name>
<dbReference type="InterPro" id="IPR006153">
    <property type="entry name" value="Cation/H_exchanger_TM"/>
</dbReference>
<dbReference type="InterPro" id="IPR000595">
    <property type="entry name" value="cNMP-bd_dom"/>
</dbReference>
<dbReference type="FunFam" id="2.60.120.10:FF:000144">
    <property type="entry name" value="sodium/hydrogen exchanger 11 isoform X2"/>
    <property type="match status" value="1"/>
</dbReference>
<dbReference type="EMBL" id="VBQZ03000039">
    <property type="protein sequence ID" value="MXQ87671.1"/>
    <property type="molecule type" value="Genomic_DNA"/>
</dbReference>
<feature type="transmembrane region" description="Helical" evidence="12">
    <location>
        <begin position="637"/>
        <end position="659"/>
    </location>
</feature>
<dbReference type="Pfam" id="PF00999">
    <property type="entry name" value="Na_H_Exchanger"/>
    <property type="match status" value="1"/>
</dbReference>
<dbReference type="Gene3D" id="1.20.120.350">
    <property type="entry name" value="Voltage-gated potassium channels. Chain C"/>
    <property type="match status" value="1"/>
</dbReference>
<evidence type="ECO:0000256" key="1">
    <source>
        <dbReference type="ARBA" id="ARBA00004141"/>
    </source>
</evidence>
<dbReference type="SUPFAM" id="SSF48403">
    <property type="entry name" value="Ankyrin repeat"/>
    <property type="match status" value="1"/>
</dbReference>
<evidence type="ECO:0000256" key="10">
    <source>
        <dbReference type="ARBA" id="ARBA00023201"/>
    </source>
</evidence>
<comment type="subcellular location">
    <subcellularLocation>
        <location evidence="1">Membrane</location>
        <topology evidence="1">Multi-pass membrane protein</topology>
    </subcellularLocation>
</comment>
<dbReference type="InterPro" id="IPR014710">
    <property type="entry name" value="RmlC-like_jellyroll"/>
</dbReference>
<dbReference type="InterPro" id="IPR018490">
    <property type="entry name" value="cNMP-bd_dom_sf"/>
</dbReference>
<protein>
    <recommendedName>
        <fullName evidence="13">Cyclic nucleotide-binding domain-containing protein</fullName>
    </recommendedName>
</protein>
<feature type="transmembrane region" description="Helical" evidence="12">
    <location>
        <begin position="939"/>
        <end position="957"/>
    </location>
</feature>
<evidence type="ECO:0000256" key="6">
    <source>
        <dbReference type="ARBA" id="ARBA00022989"/>
    </source>
</evidence>
<dbReference type="InterPro" id="IPR029048">
    <property type="entry name" value="HSP70_C_sf"/>
</dbReference>
<evidence type="ECO:0000256" key="5">
    <source>
        <dbReference type="ARBA" id="ARBA00022692"/>
    </source>
</evidence>